<keyword evidence="5" id="KW-0804">Transcription</keyword>
<protein>
    <submittedName>
        <fullName evidence="8">ECF RNA polymerase sigma-E factor</fullName>
    </submittedName>
</protein>
<dbReference type="InterPro" id="IPR014284">
    <property type="entry name" value="RNA_pol_sigma-70_dom"/>
</dbReference>
<dbReference type="GO" id="GO:0006352">
    <property type="term" value="P:DNA-templated transcription initiation"/>
    <property type="evidence" value="ECO:0007669"/>
    <property type="project" value="InterPro"/>
</dbReference>
<evidence type="ECO:0000259" key="7">
    <source>
        <dbReference type="Pfam" id="PF08281"/>
    </source>
</evidence>
<feature type="domain" description="RNA polymerase sigma-70 region 2" evidence="6">
    <location>
        <begin position="21"/>
        <end position="88"/>
    </location>
</feature>
<evidence type="ECO:0000256" key="4">
    <source>
        <dbReference type="ARBA" id="ARBA00023125"/>
    </source>
</evidence>
<dbReference type="InterPro" id="IPR013324">
    <property type="entry name" value="RNA_pol_sigma_r3/r4-like"/>
</dbReference>
<dbReference type="Pfam" id="PF08281">
    <property type="entry name" value="Sigma70_r4_2"/>
    <property type="match status" value="1"/>
</dbReference>
<sequence length="189" mass="21841">MTDSELISGLAAGDPDAGRLLVERHQLQVINVCLGLLHNPHDAEDVAQDVFVEAFRNLQRFRGDSKISTWLYRIAVNRSLNYLRNNKKKRLLYEIGSVFGLFDGDTRSLFREPFTEENKLESDELRQTLKSAIDNLPENQRVAFTLNKFEELPYAEIAEVMQISLSAVESLIHRAKINLQKRLRHYRDL</sequence>
<feature type="domain" description="RNA polymerase sigma factor 70 region 4 type 2" evidence="7">
    <location>
        <begin position="127"/>
        <end position="177"/>
    </location>
</feature>
<dbReference type="CDD" id="cd06171">
    <property type="entry name" value="Sigma70_r4"/>
    <property type="match status" value="1"/>
</dbReference>
<dbReference type="Gene3D" id="1.10.1740.10">
    <property type="match status" value="1"/>
</dbReference>
<dbReference type="InterPro" id="IPR013249">
    <property type="entry name" value="RNA_pol_sigma70_r4_t2"/>
</dbReference>
<dbReference type="EMBL" id="VSSQ01000154">
    <property type="protein sequence ID" value="MPL81746.1"/>
    <property type="molecule type" value="Genomic_DNA"/>
</dbReference>
<keyword evidence="3" id="KW-0731">Sigma factor</keyword>
<dbReference type="PANTHER" id="PTHR43133">
    <property type="entry name" value="RNA POLYMERASE ECF-TYPE SIGMA FACTO"/>
    <property type="match status" value="1"/>
</dbReference>
<dbReference type="Pfam" id="PF04542">
    <property type="entry name" value="Sigma70_r2"/>
    <property type="match status" value="1"/>
</dbReference>
<dbReference type="PANTHER" id="PTHR43133:SF8">
    <property type="entry name" value="RNA POLYMERASE SIGMA FACTOR HI_1459-RELATED"/>
    <property type="match status" value="1"/>
</dbReference>
<evidence type="ECO:0000313" key="8">
    <source>
        <dbReference type="EMBL" id="MPL81746.1"/>
    </source>
</evidence>
<dbReference type="NCBIfam" id="TIGR02937">
    <property type="entry name" value="sigma70-ECF"/>
    <property type="match status" value="1"/>
</dbReference>
<dbReference type="InterPro" id="IPR000838">
    <property type="entry name" value="RNA_pol_sigma70_ECF_CS"/>
</dbReference>
<evidence type="ECO:0000256" key="1">
    <source>
        <dbReference type="ARBA" id="ARBA00010641"/>
    </source>
</evidence>
<reference evidence="8" key="1">
    <citation type="submission" date="2019-08" db="EMBL/GenBank/DDBJ databases">
        <authorList>
            <person name="Kucharzyk K."/>
            <person name="Murdoch R.W."/>
            <person name="Higgins S."/>
            <person name="Loffler F."/>
        </authorList>
    </citation>
    <scope>NUCLEOTIDE SEQUENCE</scope>
</reference>
<evidence type="ECO:0000256" key="3">
    <source>
        <dbReference type="ARBA" id="ARBA00023082"/>
    </source>
</evidence>
<gene>
    <name evidence="8" type="primary">rpoE_6</name>
    <name evidence="8" type="ORF">SDC9_27676</name>
</gene>
<dbReference type="InterPro" id="IPR036388">
    <property type="entry name" value="WH-like_DNA-bd_sf"/>
</dbReference>
<proteinExistence type="inferred from homology"/>
<evidence type="ECO:0000256" key="5">
    <source>
        <dbReference type="ARBA" id="ARBA00023163"/>
    </source>
</evidence>
<name>A0A644URQ9_9ZZZZ</name>
<dbReference type="AlphaFoldDB" id="A0A644URQ9"/>
<dbReference type="InterPro" id="IPR039425">
    <property type="entry name" value="RNA_pol_sigma-70-like"/>
</dbReference>
<evidence type="ECO:0000259" key="6">
    <source>
        <dbReference type="Pfam" id="PF04542"/>
    </source>
</evidence>
<dbReference type="Gene3D" id="1.10.10.10">
    <property type="entry name" value="Winged helix-like DNA-binding domain superfamily/Winged helix DNA-binding domain"/>
    <property type="match status" value="1"/>
</dbReference>
<dbReference type="InterPro" id="IPR013325">
    <property type="entry name" value="RNA_pol_sigma_r2"/>
</dbReference>
<dbReference type="SUPFAM" id="SSF88659">
    <property type="entry name" value="Sigma3 and sigma4 domains of RNA polymerase sigma factors"/>
    <property type="match status" value="1"/>
</dbReference>
<dbReference type="SUPFAM" id="SSF88946">
    <property type="entry name" value="Sigma2 domain of RNA polymerase sigma factors"/>
    <property type="match status" value="1"/>
</dbReference>
<dbReference type="PROSITE" id="PS01063">
    <property type="entry name" value="SIGMA70_ECF"/>
    <property type="match status" value="1"/>
</dbReference>
<accession>A0A644URQ9</accession>
<keyword evidence="4" id="KW-0238">DNA-binding</keyword>
<organism evidence="8">
    <name type="scientific">bioreactor metagenome</name>
    <dbReference type="NCBI Taxonomy" id="1076179"/>
    <lineage>
        <taxon>unclassified sequences</taxon>
        <taxon>metagenomes</taxon>
        <taxon>ecological metagenomes</taxon>
    </lineage>
</organism>
<keyword evidence="2" id="KW-0805">Transcription regulation</keyword>
<comment type="caution">
    <text evidence="8">The sequence shown here is derived from an EMBL/GenBank/DDBJ whole genome shotgun (WGS) entry which is preliminary data.</text>
</comment>
<dbReference type="GO" id="GO:0003677">
    <property type="term" value="F:DNA binding"/>
    <property type="evidence" value="ECO:0007669"/>
    <property type="project" value="UniProtKB-KW"/>
</dbReference>
<evidence type="ECO:0000256" key="2">
    <source>
        <dbReference type="ARBA" id="ARBA00023015"/>
    </source>
</evidence>
<comment type="similarity">
    <text evidence="1">Belongs to the sigma-70 factor family. ECF subfamily.</text>
</comment>
<dbReference type="InterPro" id="IPR007627">
    <property type="entry name" value="RNA_pol_sigma70_r2"/>
</dbReference>
<dbReference type="GO" id="GO:0016987">
    <property type="term" value="F:sigma factor activity"/>
    <property type="evidence" value="ECO:0007669"/>
    <property type="project" value="UniProtKB-KW"/>
</dbReference>